<dbReference type="InterPro" id="IPR024077">
    <property type="entry name" value="Neurolysin/TOP_dom2"/>
</dbReference>
<dbReference type="Pfam" id="PF01432">
    <property type="entry name" value="Peptidase_M3"/>
    <property type="match status" value="1"/>
</dbReference>
<dbReference type="GO" id="GO:0046872">
    <property type="term" value="F:metal ion binding"/>
    <property type="evidence" value="ECO:0007669"/>
    <property type="project" value="UniProtKB-UniRule"/>
</dbReference>
<dbReference type="GO" id="GO:0005759">
    <property type="term" value="C:mitochondrial matrix"/>
    <property type="evidence" value="ECO:0007669"/>
    <property type="project" value="UniProtKB-SubCell"/>
</dbReference>
<evidence type="ECO:0000313" key="16">
    <source>
        <dbReference type="Proteomes" id="UP000095023"/>
    </source>
</evidence>
<dbReference type="EC" id="3.4.24.59" evidence="4"/>
<evidence type="ECO:0000256" key="9">
    <source>
        <dbReference type="ARBA" id="ARBA00022833"/>
    </source>
</evidence>
<keyword evidence="6 13" id="KW-0645">Protease</keyword>
<keyword evidence="8 13" id="KW-0378">Hydrolase</keyword>
<evidence type="ECO:0000256" key="4">
    <source>
        <dbReference type="ARBA" id="ARBA00012441"/>
    </source>
</evidence>
<keyword evidence="16" id="KW-1185">Reference proteome</keyword>
<evidence type="ECO:0000313" key="15">
    <source>
        <dbReference type="EMBL" id="ODV89167.1"/>
    </source>
</evidence>
<evidence type="ECO:0000256" key="7">
    <source>
        <dbReference type="ARBA" id="ARBA00022723"/>
    </source>
</evidence>
<dbReference type="GO" id="GO:0006627">
    <property type="term" value="P:protein processing involved in protein targeting to mitochondrion"/>
    <property type="evidence" value="ECO:0007669"/>
    <property type="project" value="TreeGrafter"/>
</dbReference>
<dbReference type="SUPFAM" id="SSF55486">
    <property type="entry name" value="Metalloproteases ('zincins'), catalytic domain"/>
    <property type="match status" value="1"/>
</dbReference>
<comment type="catalytic activity">
    <reaction evidence="1">
        <text>Release of an N-terminal octapeptide as second stage of processing of some proteins imported into the mitochondrion.</text>
        <dbReference type="EC" id="3.4.24.59"/>
    </reaction>
</comment>
<dbReference type="InterPro" id="IPR001567">
    <property type="entry name" value="Pept_M3A_M3B_dom"/>
</dbReference>
<keyword evidence="9 13" id="KW-0862">Zinc</keyword>
<gene>
    <name evidence="15" type="ORF">CANCADRAFT_32504</name>
</gene>
<evidence type="ECO:0000256" key="8">
    <source>
        <dbReference type="ARBA" id="ARBA00022801"/>
    </source>
</evidence>
<keyword evidence="12" id="KW-0496">Mitochondrion</keyword>
<organism evidence="15 16">
    <name type="scientific">Tortispora caseinolytica NRRL Y-17796</name>
    <dbReference type="NCBI Taxonomy" id="767744"/>
    <lineage>
        <taxon>Eukaryota</taxon>
        <taxon>Fungi</taxon>
        <taxon>Dikarya</taxon>
        <taxon>Ascomycota</taxon>
        <taxon>Saccharomycotina</taxon>
        <taxon>Trigonopsidomycetes</taxon>
        <taxon>Trigonopsidales</taxon>
        <taxon>Trigonopsidaceae</taxon>
        <taxon>Tortispora</taxon>
    </lineage>
</organism>
<feature type="domain" description="Peptidase M3A/M3B catalytic" evidence="14">
    <location>
        <begin position="276"/>
        <end position="732"/>
    </location>
</feature>
<dbReference type="AlphaFoldDB" id="A0A1E4TBQ2"/>
<dbReference type="EMBL" id="KV453843">
    <property type="protein sequence ID" value="ODV89167.1"/>
    <property type="molecule type" value="Genomic_DNA"/>
</dbReference>
<dbReference type="GO" id="GO:0004222">
    <property type="term" value="F:metalloendopeptidase activity"/>
    <property type="evidence" value="ECO:0007669"/>
    <property type="project" value="UniProtKB-EC"/>
</dbReference>
<keyword evidence="7 13" id="KW-0479">Metal-binding</keyword>
<dbReference type="InterPro" id="IPR024079">
    <property type="entry name" value="MetalloPept_cat_dom_sf"/>
</dbReference>
<accession>A0A1E4TBQ2</accession>
<evidence type="ECO:0000256" key="3">
    <source>
        <dbReference type="ARBA" id="ARBA00006040"/>
    </source>
</evidence>
<evidence type="ECO:0000256" key="6">
    <source>
        <dbReference type="ARBA" id="ARBA00022670"/>
    </source>
</evidence>
<comment type="cofactor">
    <cofactor evidence="13">
        <name>Zn(2+)</name>
        <dbReference type="ChEBI" id="CHEBI:29105"/>
    </cofactor>
    <text evidence="13">Binds 1 zinc ion.</text>
</comment>
<evidence type="ECO:0000259" key="14">
    <source>
        <dbReference type="Pfam" id="PF01432"/>
    </source>
</evidence>
<reference evidence="16" key="1">
    <citation type="submission" date="2016-02" db="EMBL/GenBank/DDBJ databases">
        <title>Comparative genomics of biotechnologically important yeasts.</title>
        <authorList>
            <consortium name="DOE Joint Genome Institute"/>
            <person name="Riley R."/>
            <person name="Haridas S."/>
            <person name="Wolfe K.H."/>
            <person name="Lopes M.R."/>
            <person name="Hittinger C.T."/>
            <person name="Goker M."/>
            <person name="Salamov A."/>
            <person name="Wisecaver J."/>
            <person name="Long T.M."/>
            <person name="Aerts A.L."/>
            <person name="Barry K."/>
            <person name="Choi C."/>
            <person name="Clum A."/>
            <person name="Coughlan A.Y."/>
            <person name="Deshpande S."/>
            <person name="Douglass A.P."/>
            <person name="Hanson S.J."/>
            <person name="Klenk H.-P."/>
            <person name="Labutti K."/>
            <person name="Lapidus A."/>
            <person name="Lindquist E."/>
            <person name="Lipzen A."/>
            <person name="Meier-Kolthoff J.P."/>
            <person name="Ohm R.A."/>
            <person name="Otillar R.P."/>
            <person name="Pangilinan J."/>
            <person name="Peng Y."/>
            <person name="Rokas A."/>
            <person name="Rosa C.A."/>
            <person name="Scheuner C."/>
            <person name="Sibirny A.A."/>
            <person name="Slot J.C."/>
            <person name="Stielow J.B."/>
            <person name="Sun H."/>
            <person name="Kurtzman C.P."/>
            <person name="Blackwell M."/>
            <person name="Jeffries T.W."/>
            <person name="Grigoriev I.V."/>
        </authorList>
    </citation>
    <scope>NUCLEOTIDE SEQUENCE [LARGE SCALE GENOMIC DNA]</scope>
    <source>
        <strain evidence="16">NRRL Y-17796</strain>
    </source>
</reference>
<dbReference type="Gene3D" id="1.10.1370.10">
    <property type="entry name" value="Neurolysin, domain 3"/>
    <property type="match status" value="1"/>
</dbReference>
<evidence type="ECO:0000256" key="1">
    <source>
        <dbReference type="ARBA" id="ARBA00000436"/>
    </source>
</evidence>
<evidence type="ECO:0000256" key="12">
    <source>
        <dbReference type="ARBA" id="ARBA00023128"/>
    </source>
</evidence>
<comment type="subcellular location">
    <subcellularLocation>
        <location evidence="2">Mitochondrion matrix</location>
    </subcellularLocation>
</comment>
<dbReference type="OrthoDB" id="17530at2759"/>
<dbReference type="CDD" id="cd06457">
    <property type="entry name" value="M3A_MIP"/>
    <property type="match status" value="1"/>
</dbReference>
<comment type="similarity">
    <text evidence="3 13">Belongs to the peptidase M3 family.</text>
</comment>
<evidence type="ECO:0000256" key="10">
    <source>
        <dbReference type="ARBA" id="ARBA00022946"/>
    </source>
</evidence>
<dbReference type="PANTHER" id="PTHR11804">
    <property type="entry name" value="PROTEASE M3 THIMET OLIGOPEPTIDASE-RELATED"/>
    <property type="match status" value="1"/>
</dbReference>
<protein>
    <recommendedName>
        <fullName evidence="5">Mitochondrial intermediate peptidase</fullName>
        <ecNumber evidence="4">3.4.24.59</ecNumber>
    </recommendedName>
</protein>
<sequence>MLRNARLHRLKPINGLLNIARLHSGHRSQAMPVHHLRSFSADEENLRTLFDEPQSQLKKFESFDINAGFLMVPGLKGPTDLIDFSNKCLEKSHILLKRILTDGAEGKELNKIVKLLDVLSDTLCQAIDLSEFIRTSGVSPAFSRAAEQVYERMFEFMNILNTSEELYQLLLHIKNRPDIWNSLDNEEKMVADILLYDFEKSGVNRGHHTRKQFIELSNRIDNAGRDFVMNAYPEKDSITLPVSQLSGIDPSVQSKLPIKRGYATVPTTGPIAHHIMSTADNADTRRELWLADRKTSDRQVSRLETLLKTRAELAQTLGFQSYGEYQLRDKMAKSPRAVKRFLQNMAKAFRPLAVSELQTLAAATNAPGRIEAWDRDYYLHKMISQSNSRTSNMDLLSSYLSIGTVMVGLSKLFNSLYGIRLVPGSMQQFETWDDSVCRLDVISENDERIGMIYCDLFSNNFKSQGPAHFTIRCSRRILDDPIESDYGSRNPLSLSVSSSGELHQLPTIVLVCGFNKSPTGLTLLSFYETETLFHEMGHAVHSMLGQTNLHNVAGTRSATDFVELPSILMEHLVSAPAVLQSFARHHRTNKPPSLELINAFKARRTEHLANCETYTQIMMAQLDQIFHSECANDPAFDSCSIYFDLQCQMGLYKPVPENRWHTYFTHLFGYGATYYSYLLDRAIASKIYTHLFEKDPLSREAGEKFANEVLKWGGSRDPWECVAGALDSPELSNGDDSAMLEIGSFANSKTVSQV</sequence>
<dbReference type="Proteomes" id="UP000095023">
    <property type="component" value="Unassembled WGS sequence"/>
</dbReference>
<keyword evidence="10" id="KW-0809">Transit peptide</keyword>
<proteinExistence type="inferred from homology"/>
<dbReference type="InterPro" id="IPR033851">
    <property type="entry name" value="M3A_MIP"/>
</dbReference>
<dbReference type="InterPro" id="IPR045090">
    <property type="entry name" value="Pept_M3A_M3B"/>
</dbReference>
<evidence type="ECO:0000256" key="5">
    <source>
        <dbReference type="ARBA" id="ARBA00018046"/>
    </source>
</evidence>
<keyword evidence="11 13" id="KW-0482">Metalloprotease</keyword>
<evidence type="ECO:0000256" key="2">
    <source>
        <dbReference type="ARBA" id="ARBA00004305"/>
    </source>
</evidence>
<evidence type="ECO:0000256" key="11">
    <source>
        <dbReference type="ARBA" id="ARBA00023049"/>
    </source>
</evidence>
<name>A0A1E4TBQ2_9ASCO</name>
<dbReference type="PANTHER" id="PTHR11804:SF79">
    <property type="entry name" value="MITOCHONDRIAL INTERMEDIATE PEPTIDASE"/>
    <property type="match status" value="1"/>
</dbReference>
<dbReference type="Gene3D" id="3.40.390.10">
    <property type="entry name" value="Collagenase (Catalytic Domain)"/>
    <property type="match status" value="1"/>
</dbReference>
<dbReference type="GO" id="GO:0006518">
    <property type="term" value="P:peptide metabolic process"/>
    <property type="evidence" value="ECO:0007669"/>
    <property type="project" value="TreeGrafter"/>
</dbReference>
<evidence type="ECO:0000256" key="13">
    <source>
        <dbReference type="RuleBase" id="RU003435"/>
    </source>
</evidence>